<keyword evidence="2" id="KW-1185">Reference proteome</keyword>
<dbReference type="Proteomes" id="UP001497623">
    <property type="component" value="Unassembled WGS sequence"/>
</dbReference>
<dbReference type="SUPFAM" id="SSF56436">
    <property type="entry name" value="C-type lectin-like"/>
    <property type="match status" value="1"/>
</dbReference>
<dbReference type="Gene3D" id="3.10.100.10">
    <property type="entry name" value="Mannose-Binding Protein A, subunit A"/>
    <property type="match status" value="1"/>
</dbReference>
<comment type="caution">
    <text evidence="1">The sequence shown here is derived from an EMBL/GenBank/DDBJ whole genome shotgun (WGS) entry which is preliminary data.</text>
</comment>
<reference evidence="1 2" key="1">
    <citation type="submission" date="2024-05" db="EMBL/GenBank/DDBJ databases">
        <authorList>
            <person name="Wallberg A."/>
        </authorList>
    </citation>
    <scope>NUCLEOTIDE SEQUENCE [LARGE SCALE GENOMIC DNA]</scope>
</reference>
<organism evidence="1 2">
    <name type="scientific">Meganyctiphanes norvegica</name>
    <name type="common">Northern krill</name>
    <name type="synonym">Thysanopoda norvegica</name>
    <dbReference type="NCBI Taxonomy" id="48144"/>
    <lineage>
        <taxon>Eukaryota</taxon>
        <taxon>Metazoa</taxon>
        <taxon>Ecdysozoa</taxon>
        <taxon>Arthropoda</taxon>
        <taxon>Crustacea</taxon>
        <taxon>Multicrustacea</taxon>
        <taxon>Malacostraca</taxon>
        <taxon>Eumalacostraca</taxon>
        <taxon>Eucarida</taxon>
        <taxon>Euphausiacea</taxon>
        <taxon>Euphausiidae</taxon>
        <taxon>Meganyctiphanes</taxon>
    </lineage>
</organism>
<evidence type="ECO:0008006" key="3">
    <source>
        <dbReference type="Google" id="ProtNLM"/>
    </source>
</evidence>
<feature type="non-terminal residue" evidence="1">
    <location>
        <position position="102"/>
    </location>
</feature>
<protein>
    <recommendedName>
        <fullName evidence="3">C-type lectin domain-containing protein</fullName>
    </recommendedName>
</protein>
<dbReference type="InterPro" id="IPR016186">
    <property type="entry name" value="C-type_lectin-like/link_sf"/>
</dbReference>
<sequence>ECSNKTEPGVTFIEFGGEYFYVHYKGDTIASWDSWYKAKEICEKENMVLAEPQDVIGLRQYMIANNMTSHYWLGGRGNNVAFAWVSSGDVVYPATHAVWQTS</sequence>
<evidence type="ECO:0000313" key="2">
    <source>
        <dbReference type="Proteomes" id="UP001497623"/>
    </source>
</evidence>
<gene>
    <name evidence="1" type="ORF">MNOR_LOCUS25889</name>
</gene>
<feature type="non-terminal residue" evidence="1">
    <location>
        <position position="1"/>
    </location>
</feature>
<evidence type="ECO:0000313" key="1">
    <source>
        <dbReference type="EMBL" id="CAL4127572.1"/>
    </source>
</evidence>
<accession>A0AAV2RMK1</accession>
<name>A0AAV2RMK1_MEGNR</name>
<dbReference type="EMBL" id="CAXKWB010025191">
    <property type="protein sequence ID" value="CAL4127572.1"/>
    <property type="molecule type" value="Genomic_DNA"/>
</dbReference>
<dbReference type="AlphaFoldDB" id="A0AAV2RMK1"/>
<dbReference type="InterPro" id="IPR016187">
    <property type="entry name" value="CTDL_fold"/>
</dbReference>
<proteinExistence type="predicted"/>